<sequence>MGQRLIETLRANRGTLIAGVIIVVLSLVVSAVSGFPSLFMIGLLVAFGLTTWGVYRWRSRHLDPRPDRVPLGSLASSGLVALVVVFLVAQAVPYGRDHSNPPTNGEPAWDTAQTRELVVRACFDCHSNEVDWPWYSNIAPASWAVVKHVQDGRGKVNYQEWNRPQKEGDESFDEVKKGSMPPSYYTFGGLHADAKLTSAELTALLDGLLATPGLSE</sequence>
<protein>
    <recommendedName>
        <fullName evidence="2">Haem-binding domain-containing protein</fullName>
    </recommendedName>
</protein>
<feature type="transmembrane region" description="Helical" evidence="1">
    <location>
        <begin position="12"/>
        <end position="32"/>
    </location>
</feature>
<keyword evidence="1" id="KW-1133">Transmembrane helix</keyword>
<dbReference type="Pfam" id="PF14376">
    <property type="entry name" value="Haem_bd"/>
    <property type="match status" value="1"/>
</dbReference>
<proteinExistence type="predicted"/>
<evidence type="ECO:0000256" key="1">
    <source>
        <dbReference type="SAM" id="Phobius"/>
    </source>
</evidence>
<evidence type="ECO:0000313" key="3">
    <source>
        <dbReference type="EMBL" id="GAG52588.1"/>
    </source>
</evidence>
<dbReference type="InterPro" id="IPR025992">
    <property type="entry name" value="Haem-bd"/>
</dbReference>
<feature type="transmembrane region" description="Helical" evidence="1">
    <location>
        <begin position="38"/>
        <end position="57"/>
    </location>
</feature>
<evidence type="ECO:0000259" key="2">
    <source>
        <dbReference type="SMART" id="SM01235"/>
    </source>
</evidence>
<keyword evidence="1" id="KW-0472">Membrane</keyword>
<reference evidence="3" key="1">
    <citation type="journal article" date="2014" name="Front. Microbiol.">
        <title>High frequency of phylogenetically diverse reductive dehalogenase-homologous genes in deep subseafloor sedimentary metagenomes.</title>
        <authorList>
            <person name="Kawai M."/>
            <person name="Futagami T."/>
            <person name="Toyoda A."/>
            <person name="Takaki Y."/>
            <person name="Nishi S."/>
            <person name="Hori S."/>
            <person name="Arai W."/>
            <person name="Tsubouchi T."/>
            <person name="Morono Y."/>
            <person name="Uchiyama I."/>
            <person name="Ito T."/>
            <person name="Fujiyama A."/>
            <person name="Inagaki F."/>
            <person name="Takami H."/>
        </authorList>
    </citation>
    <scope>NUCLEOTIDE SEQUENCE</scope>
    <source>
        <strain evidence="3">Expedition CK06-06</strain>
    </source>
</reference>
<organism evidence="3">
    <name type="scientific">marine sediment metagenome</name>
    <dbReference type="NCBI Taxonomy" id="412755"/>
    <lineage>
        <taxon>unclassified sequences</taxon>
        <taxon>metagenomes</taxon>
        <taxon>ecological metagenomes</taxon>
    </lineage>
</organism>
<dbReference type="SMART" id="SM01235">
    <property type="entry name" value="Haem_bd"/>
    <property type="match status" value="1"/>
</dbReference>
<dbReference type="EMBL" id="BARS01050958">
    <property type="protein sequence ID" value="GAG52588.1"/>
    <property type="molecule type" value="Genomic_DNA"/>
</dbReference>
<feature type="domain" description="Haem-binding" evidence="2">
    <location>
        <begin position="83"/>
        <end position="212"/>
    </location>
</feature>
<name>X0YWA9_9ZZZZ</name>
<keyword evidence="1" id="KW-0812">Transmembrane</keyword>
<dbReference type="AlphaFoldDB" id="X0YWA9"/>
<gene>
    <name evidence="3" type="ORF">S01H1_75984</name>
</gene>
<accession>X0YWA9</accession>
<feature type="transmembrane region" description="Helical" evidence="1">
    <location>
        <begin position="69"/>
        <end position="92"/>
    </location>
</feature>
<comment type="caution">
    <text evidence="3">The sequence shown here is derived from an EMBL/GenBank/DDBJ whole genome shotgun (WGS) entry which is preliminary data.</text>
</comment>